<feature type="region of interest" description="Disordered" evidence="1">
    <location>
        <begin position="79"/>
        <end position="106"/>
    </location>
</feature>
<evidence type="ECO:0000256" key="1">
    <source>
        <dbReference type="SAM" id="MobiDB-lite"/>
    </source>
</evidence>
<comment type="caution">
    <text evidence="2">The sequence shown here is derived from an EMBL/GenBank/DDBJ whole genome shotgun (WGS) entry which is preliminary data.</text>
</comment>
<organism evidence="2">
    <name type="scientific">bioreactor metagenome</name>
    <dbReference type="NCBI Taxonomy" id="1076179"/>
    <lineage>
        <taxon>unclassified sequences</taxon>
        <taxon>metagenomes</taxon>
        <taxon>ecological metagenomes</taxon>
    </lineage>
</organism>
<name>A0A645DUX8_9ZZZZ</name>
<sequence>MAADPKTAAQNFLNALDTMPKLLEKYQSDNQKLEKDIPVLKEVVESTWRKEPDLKVLKDDLIKLDREIQLSLKPIEESEGQAESLNNGVGGIPAKKETVGNNDAQIPGTLKDVKEIMGDRLVIASVENGLPKMEKKEISKGIKL</sequence>
<dbReference type="AlphaFoldDB" id="A0A645DUX8"/>
<reference evidence="2" key="1">
    <citation type="submission" date="2019-08" db="EMBL/GenBank/DDBJ databases">
        <authorList>
            <person name="Kucharzyk K."/>
            <person name="Murdoch R.W."/>
            <person name="Higgins S."/>
            <person name="Loffler F."/>
        </authorList>
    </citation>
    <scope>NUCLEOTIDE SEQUENCE</scope>
</reference>
<evidence type="ECO:0000313" key="2">
    <source>
        <dbReference type="EMBL" id="MPM92393.1"/>
    </source>
</evidence>
<proteinExistence type="predicted"/>
<accession>A0A645DUX8</accession>
<protein>
    <submittedName>
        <fullName evidence="2">Uncharacterized protein</fullName>
    </submittedName>
</protein>
<dbReference type="EMBL" id="VSSQ01039338">
    <property type="protein sequence ID" value="MPM92393.1"/>
    <property type="molecule type" value="Genomic_DNA"/>
</dbReference>
<gene>
    <name evidence="2" type="ORF">SDC9_139528</name>
</gene>